<reference evidence="1" key="1">
    <citation type="journal article" date="2021" name="Genome Biol. Evol.">
        <title>The assembled and annotated genome of the fairy-ring fungus Marasmius oreades.</title>
        <authorList>
            <person name="Hiltunen M."/>
            <person name="Ament-Velasquez S.L."/>
            <person name="Johannesson H."/>
        </authorList>
    </citation>
    <scope>NUCLEOTIDE SEQUENCE</scope>
    <source>
        <strain evidence="1">03SP1</strain>
    </source>
</reference>
<protein>
    <submittedName>
        <fullName evidence="1">Uncharacterized protein</fullName>
    </submittedName>
</protein>
<gene>
    <name evidence="1" type="ORF">E1B28_000059</name>
</gene>
<evidence type="ECO:0000313" key="1">
    <source>
        <dbReference type="EMBL" id="KAG7098085.1"/>
    </source>
</evidence>
<keyword evidence="2" id="KW-1185">Reference proteome</keyword>
<dbReference type="RefSeq" id="XP_043014555.1">
    <property type="nucleotide sequence ID" value="XM_043145856.1"/>
</dbReference>
<proteinExistence type="predicted"/>
<dbReference type="GeneID" id="66069135"/>
<evidence type="ECO:0000313" key="2">
    <source>
        <dbReference type="Proteomes" id="UP001049176"/>
    </source>
</evidence>
<dbReference type="AlphaFoldDB" id="A0A9P8AE80"/>
<organism evidence="1 2">
    <name type="scientific">Marasmius oreades</name>
    <name type="common">fairy-ring Marasmius</name>
    <dbReference type="NCBI Taxonomy" id="181124"/>
    <lineage>
        <taxon>Eukaryota</taxon>
        <taxon>Fungi</taxon>
        <taxon>Dikarya</taxon>
        <taxon>Basidiomycota</taxon>
        <taxon>Agaricomycotina</taxon>
        <taxon>Agaricomycetes</taxon>
        <taxon>Agaricomycetidae</taxon>
        <taxon>Agaricales</taxon>
        <taxon>Marasmiineae</taxon>
        <taxon>Marasmiaceae</taxon>
        <taxon>Marasmius</taxon>
    </lineage>
</organism>
<dbReference type="Proteomes" id="UP001049176">
    <property type="component" value="Chromosome 1"/>
</dbReference>
<sequence length="292" mass="33661">MGVTLPTVASYQNRLAIVNSSTTMTQYKKQCKEMGICGPSLFSALPKSLPCPKLFPPDLMHLIYNTGQLMLQLFWGTIDHNKVSNKPSNWDFAILYHSDDFATFGKAVEHASHFILTCVEDCASCNPAEKINSGYKALEYHILIFRLCTGLFYGQMPPYLYCHFCPLGSAICIIHRRHKSKQDLLGACKNLAEFVVLYEHYYYQHKMNHLQFVRPCIHLLLHLIDKTFRVGSLTELSQWTMERTISNYEHRIQLDTNPYGNLGQEIIEQAMVNALFAMDSLLRYHDINWKRP</sequence>
<dbReference type="OrthoDB" id="2669721at2759"/>
<comment type="caution">
    <text evidence="1">The sequence shown here is derived from an EMBL/GenBank/DDBJ whole genome shotgun (WGS) entry which is preliminary data.</text>
</comment>
<dbReference type="KEGG" id="more:E1B28_000059"/>
<name>A0A9P8AE80_9AGAR</name>
<accession>A0A9P8AE80</accession>
<dbReference type="EMBL" id="CM032181">
    <property type="protein sequence ID" value="KAG7098085.1"/>
    <property type="molecule type" value="Genomic_DNA"/>
</dbReference>